<proteinExistence type="predicted"/>
<organism evidence="1 2">
    <name type="scientific">Eumeta variegata</name>
    <name type="common">Bagworm moth</name>
    <name type="synonym">Eumeta japonica</name>
    <dbReference type="NCBI Taxonomy" id="151549"/>
    <lineage>
        <taxon>Eukaryota</taxon>
        <taxon>Metazoa</taxon>
        <taxon>Ecdysozoa</taxon>
        <taxon>Arthropoda</taxon>
        <taxon>Hexapoda</taxon>
        <taxon>Insecta</taxon>
        <taxon>Pterygota</taxon>
        <taxon>Neoptera</taxon>
        <taxon>Endopterygota</taxon>
        <taxon>Lepidoptera</taxon>
        <taxon>Glossata</taxon>
        <taxon>Ditrysia</taxon>
        <taxon>Tineoidea</taxon>
        <taxon>Psychidae</taxon>
        <taxon>Oiketicinae</taxon>
        <taxon>Eumeta</taxon>
    </lineage>
</organism>
<sequence>MIGSAGVVQSELTRMKAVISSRPKACQADGTASLQSALSLARLLSLYIRVTEAAWLYEIMINICVDRELERSVDFCELVHSGRRARFRGYQRPGLSLTISSPIHKMRSLWTWVLGALSSVVVLARACRMIYLARANGAALTPRNDHSGVL</sequence>
<keyword evidence="2" id="KW-1185">Reference proteome</keyword>
<reference evidence="1 2" key="1">
    <citation type="journal article" date="2019" name="Commun. Biol.">
        <title>The bagworm genome reveals a unique fibroin gene that provides high tensile strength.</title>
        <authorList>
            <person name="Kono N."/>
            <person name="Nakamura H."/>
            <person name="Ohtoshi R."/>
            <person name="Tomita M."/>
            <person name="Numata K."/>
            <person name="Arakawa K."/>
        </authorList>
    </citation>
    <scope>NUCLEOTIDE SEQUENCE [LARGE SCALE GENOMIC DNA]</scope>
</reference>
<gene>
    <name evidence="1" type="ORF">EVAR_60440_1</name>
</gene>
<dbReference type="Proteomes" id="UP000299102">
    <property type="component" value="Unassembled WGS sequence"/>
</dbReference>
<evidence type="ECO:0000313" key="2">
    <source>
        <dbReference type="Proteomes" id="UP000299102"/>
    </source>
</evidence>
<accession>A0A4C1Z0W6</accession>
<comment type="caution">
    <text evidence="1">The sequence shown here is derived from an EMBL/GenBank/DDBJ whole genome shotgun (WGS) entry which is preliminary data.</text>
</comment>
<evidence type="ECO:0000313" key="1">
    <source>
        <dbReference type="EMBL" id="GBP80813.1"/>
    </source>
</evidence>
<dbReference type="EMBL" id="BGZK01001483">
    <property type="protein sequence ID" value="GBP80813.1"/>
    <property type="molecule type" value="Genomic_DNA"/>
</dbReference>
<dbReference type="AlphaFoldDB" id="A0A4C1Z0W6"/>
<name>A0A4C1Z0W6_EUMVA</name>
<protein>
    <submittedName>
        <fullName evidence="1">Uncharacterized protein</fullName>
    </submittedName>
</protein>